<dbReference type="SUPFAM" id="SSF56801">
    <property type="entry name" value="Acetyl-CoA synthetase-like"/>
    <property type="match status" value="1"/>
</dbReference>
<name>A0ABM6SJ55_9ACTN</name>
<dbReference type="SUPFAM" id="SSF47336">
    <property type="entry name" value="ACP-like"/>
    <property type="match status" value="1"/>
</dbReference>
<dbReference type="InterPro" id="IPR045851">
    <property type="entry name" value="AMP-bd_C_sf"/>
</dbReference>
<dbReference type="InterPro" id="IPR036736">
    <property type="entry name" value="ACP-like_sf"/>
</dbReference>
<sequence>MDRTKHVLDTCVVGLHRHPAVREAIGITHSDGEPVVYVLVEDGHAFDVAELRRHLKQEAHPVSDGIALVPVPELPRAEDGSVDHAELPAFGILGGLLPLWREAFEDDGIGADDDFFALGGYSMLAVRLVGKIADRYDVDLPLADFFDLPTVLDVAYRLTELGARPSAPEVSPHPEDELSLEDLLADIDRLSEEQALTLLGLEGPSADDAAHG</sequence>
<gene>
    <name evidence="2" type="ORF">C4B68_01245</name>
</gene>
<feature type="domain" description="Carrier" evidence="1">
    <location>
        <begin position="87"/>
        <end position="162"/>
    </location>
</feature>
<evidence type="ECO:0000259" key="1">
    <source>
        <dbReference type="PROSITE" id="PS50075"/>
    </source>
</evidence>
<dbReference type="Gene3D" id="1.10.1200.10">
    <property type="entry name" value="ACP-like"/>
    <property type="match status" value="1"/>
</dbReference>
<dbReference type="Pfam" id="PF00550">
    <property type="entry name" value="PP-binding"/>
    <property type="match status" value="1"/>
</dbReference>
<dbReference type="PROSITE" id="PS50075">
    <property type="entry name" value="CARRIER"/>
    <property type="match status" value="1"/>
</dbReference>
<dbReference type="Proteomes" id="UP000238413">
    <property type="component" value="Chromosome"/>
</dbReference>
<keyword evidence="3" id="KW-1185">Reference proteome</keyword>
<protein>
    <recommendedName>
        <fullName evidence="1">Carrier domain-containing protein</fullName>
    </recommendedName>
</protein>
<evidence type="ECO:0000313" key="3">
    <source>
        <dbReference type="Proteomes" id="UP000238413"/>
    </source>
</evidence>
<accession>A0ABM6SJ55</accession>
<dbReference type="InterPro" id="IPR009081">
    <property type="entry name" value="PP-bd_ACP"/>
</dbReference>
<dbReference type="Gene3D" id="3.30.300.30">
    <property type="match status" value="1"/>
</dbReference>
<dbReference type="EMBL" id="CP026652">
    <property type="protein sequence ID" value="AVH54675.1"/>
    <property type="molecule type" value="Genomic_DNA"/>
</dbReference>
<reference evidence="2 3" key="1">
    <citation type="submission" date="2018-02" db="EMBL/GenBank/DDBJ databases">
        <title>Complete genome sequence of Streptomyces dengpaensis, the producer of angucyclines.</title>
        <authorList>
            <person name="Yumei L."/>
        </authorList>
    </citation>
    <scope>NUCLEOTIDE SEQUENCE [LARGE SCALE GENOMIC DNA]</scope>
    <source>
        <strain evidence="2 3">XZHG99</strain>
    </source>
</reference>
<dbReference type="RefSeq" id="WP_099505100.1">
    <property type="nucleotide sequence ID" value="NZ_CP026652.1"/>
</dbReference>
<organism evidence="2 3">
    <name type="scientific">Streptomyces dengpaensis</name>
    <dbReference type="NCBI Taxonomy" id="2049881"/>
    <lineage>
        <taxon>Bacteria</taxon>
        <taxon>Bacillati</taxon>
        <taxon>Actinomycetota</taxon>
        <taxon>Actinomycetes</taxon>
        <taxon>Kitasatosporales</taxon>
        <taxon>Streptomycetaceae</taxon>
        <taxon>Streptomyces</taxon>
    </lineage>
</organism>
<proteinExistence type="predicted"/>
<evidence type="ECO:0000313" key="2">
    <source>
        <dbReference type="EMBL" id="AVH54675.1"/>
    </source>
</evidence>